<comment type="pathway">
    <text evidence="1 7">Cofactor biosynthesis; riboflavin biosynthesis; riboflavin from 2-hydroxy-3-oxobutyl phosphate and 5-amino-6-(D-ribitylamino)uracil: step 1/2.</text>
</comment>
<evidence type="ECO:0000256" key="1">
    <source>
        <dbReference type="ARBA" id="ARBA00004917"/>
    </source>
</evidence>
<dbReference type="KEGG" id="mik:FOE78_00065"/>
<feature type="binding site" evidence="7">
    <location>
        <position position="128"/>
    </location>
    <ligand>
        <name>(2S)-2-hydroxy-3-oxobutyl phosphate</name>
        <dbReference type="ChEBI" id="CHEBI:58830"/>
    </ligand>
</feature>
<name>A0A516PTL1_9ACTN</name>
<sequence length="160" mass="16439">MSRIGAPSPDSLQAPGLTVAIIASRWHQVVMDGLLAGARRACTDAATATPEVIRVPGSFELPIGAAAAIDRGYRAVVALGVVIRGDTPHFDYVCNGATDQIARLAVDTRVPIGFGLLTCDTEDQALARAGLPDSIEDKGYEAATAAIEVATTLAALTPVG</sequence>
<keyword evidence="4 7" id="KW-0686">Riboflavin biosynthesis</keyword>
<dbReference type="PANTHER" id="PTHR21058:SF0">
    <property type="entry name" value="6,7-DIMETHYL-8-RIBITYLLUMAZINE SYNTHASE"/>
    <property type="match status" value="1"/>
</dbReference>
<dbReference type="EMBL" id="CP041692">
    <property type="protein sequence ID" value="QDP94524.1"/>
    <property type="molecule type" value="Genomic_DNA"/>
</dbReference>
<dbReference type="NCBIfam" id="TIGR00114">
    <property type="entry name" value="lumazine-synth"/>
    <property type="match status" value="1"/>
</dbReference>
<feature type="binding site" evidence="7">
    <location>
        <begin position="86"/>
        <end position="87"/>
    </location>
    <ligand>
        <name>(2S)-2-hydroxy-3-oxobutyl phosphate</name>
        <dbReference type="ChEBI" id="CHEBI:58830"/>
    </ligand>
</feature>
<dbReference type="InterPro" id="IPR036467">
    <property type="entry name" value="LS/RS_sf"/>
</dbReference>
<evidence type="ECO:0000256" key="4">
    <source>
        <dbReference type="ARBA" id="ARBA00022619"/>
    </source>
</evidence>
<feature type="binding site" evidence="7">
    <location>
        <begin position="58"/>
        <end position="60"/>
    </location>
    <ligand>
        <name>5-amino-6-(D-ribitylamino)uracil</name>
        <dbReference type="ChEBI" id="CHEBI:15934"/>
    </ligand>
</feature>
<accession>A0A516PTL1</accession>
<dbReference type="SUPFAM" id="SSF52121">
    <property type="entry name" value="Lumazine synthase"/>
    <property type="match status" value="1"/>
</dbReference>
<dbReference type="GO" id="GO:0000906">
    <property type="term" value="F:6,7-dimethyl-8-ribityllumazine synthase activity"/>
    <property type="evidence" value="ECO:0007669"/>
    <property type="project" value="UniProtKB-UniRule"/>
</dbReference>
<feature type="binding site" evidence="7">
    <location>
        <begin position="81"/>
        <end position="83"/>
    </location>
    <ligand>
        <name>5-amino-6-(D-ribitylamino)uracil</name>
        <dbReference type="ChEBI" id="CHEBI:15934"/>
    </ligand>
</feature>
<feature type="active site" description="Proton donor" evidence="7">
    <location>
        <position position="89"/>
    </location>
</feature>
<dbReference type="Gene3D" id="3.40.50.960">
    <property type="entry name" value="Lumazine/riboflavin synthase"/>
    <property type="match status" value="1"/>
</dbReference>
<dbReference type="AlphaFoldDB" id="A0A516PTL1"/>
<dbReference type="Pfam" id="PF00885">
    <property type="entry name" value="DMRL_synthase"/>
    <property type="match status" value="1"/>
</dbReference>
<dbReference type="Proteomes" id="UP000319263">
    <property type="component" value="Chromosome"/>
</dbReference>
<evidence type="ECO:0000256" key="3">
    <source>
        <dbReference type="ARBA" id="ARBA00012664"/>
    </source>
</evidence>
<comment type="function">
    <text evidence="7">Catalyzes the formation of 6,7-dimethyl-8-ribityllumazine by condensation of 5-amino-6-(D-ribitylamino)uracil with 3,4-dihydroxy-2-butanone 4-phosphate. This is the penultimate step in the biosynthesis of riboflavin.</text>
</comment>
<comment type="similarity">
    <text evidence="2 7">Belongs to the DMRL synthase family.</text>
</comment>
<evidence type="ECO:0000256" key="5">
    <source>
        <dbReference type="ARBA" id="ARBA00022679"/>
    </source>
</evidence>
<feature type="binding site" evidence="7">
    <location>
        <position position="26"/>
    </location>
    <ligand>
        <name>5-amino-6-(D-ribitylamino)uracil</name>
        <dbReference type="ChEBI" id="CHEBI:15934"/>
    </ligand>
</feature>
<proteinExistence type="inferred from homology"/>
<dbReference type="GO" id="GO:0009349">
    <property type="term" value="C:riboflavin synthase complex"/>
    <property type="evidence" value="ECO:0007669"/>
    <property type="project" value="UniProtKB-UniRule"/>
</dbReference>
<keyword evidence="9" id="KW-1185">Reference proteome</keyword>
<evidence type="ECO:0000313" key="9">
    <source>
        <dbReference type="Proteomes" id="UP000319263"/>
    </source>
</evidence>
<dbReference type="GO" id="GO:0005829">
    <property type="term" value="C:cytosol"/>
    <property type="evidence" value="ECO:0007669"/>
    <property type="project" value="TreeGrafter"/>
</dbReference>
<dbReference type="CDD" id="cd09209">
    <property type="entry name" value="Lumazine_synthase-I"/>
    <property type="match status" value="1"/>
</dbReference>
<dbReference type="InterPro" id="IPR002180">
    <property type="entry name" value="LS/RS"/>
</dbReference>
<evidence type="ECO:0000313" key="8">
    <source>
        <dbReference type="EMBL" id="QDP94524.1"/>
    </source>
</evidence>
<dbReference type="UniPathway" id="UPA00275">
    <property type="reaction ID" value="UER00404"/>
</dbReference>
<evidence type="ECO:0000256" key="6">
    <source>
        <dbReference type="ARBA" id="ARBA00048785"/>
    </source>
</evidence>
<dbReference type="InterPro" id="IPR034964">
    <property type="entry name" value="LS"/>
</dbReference>
<evidence type="ECO:0000256" key="2">
    <source>
        <dbReference type="ARBA" id="ARBA00007424"/>
    </source>
</evidence>
<evidence type="ECO:0000256" key="7">
    <source>
        <dbReference type="HAMAP-Rule" id="MF_00178"/>
    </source>
</evidence>
<dbReference type="RefSeq" id="WP_143984513.1">
    <property type="nucleotide sequence ID" value="NZ_CP041692.1"/>
</dbReference>
<dbReference type="HAMAP" id="MF_00178">
    <property type="entry name" value="Lumazine_synth"/>
    <property type="match status" value="1"/>
</dbReference>
<comment type="catalytic activity">
    <reaction evidence="6 7">
        <text>(2S)-2-hydroxy-3-oxobutyl phosphate + 5-amino-6-(D-ribitylamino)uracil = 6,7-dimethyl-8-(1-D-ribityl)lumazine + phosphate + 2 H2O + H(+)</text>
        <dbReference type="Rhea" id="RHEA:26152"/>
        <dbReference type="ChEBI" id="CHEBI:15377"/>
        <dbReference type="ChEBI" id="CHEBI:15378"/>
        <dbReference type="ChEBI" id="CHEBI:15934"/>
        <dbReference type="ChEBI" id="CHEBI:43474"/>
        <dbReference type="ChEBI" id="CHEBI:58201"/>
        <dbReference type="ChEBI" id="CHEBI:58830"/>
        <dbReference type="EC" id="2.5.1.78"/>
    </reaction>
</comment>
<keyword evidence="5 7" id="KW-0808">Transferase</keyword>
<protein>
    <recommendedName>
        <fullName evidence="3 7">6,7-dimethyl-8-ribityllumazine synthase</fullName>
        <shortName evidence="7">DMRL synthase</shortName>
        <shortName evidence="7">LS</shortName>
        <shortName evidence="7">Lumazine synthase</shortName>
        <ecNumber evidence="3 7">2.5.1.78</ecNumber>
    </recommendedName>
</protein>
<dbReference type="OrthoDB" id="9809709at2"/>
<dbReference type="EC" id="2.5.1.78" evidence="3 7"/>
<dbReference type="GO" id="GO:0009231">
    <property type="term" value="P:riboflavin biosynthetic process"/>
    <property type="evidence" value="ECO:0007669"/>
    <property type="project" value="UniProtKB-UniRule"/>
</dbReference>
<gene>
    <name evidence="7" type="primary">ribH</name>
    <name evidence="8" type="ORF">FOE78_00065</name>
</gene>
<reference evidence="8 9" key="1">
    <citation type="submission" date="2019-07" db="EMBL/GenBank/DDBJ databases">
        <title>Microlunatus dokdonensis sp. nov. isolated from the rhizospheric soil of the wild plant Elymus tsukushiensis.</title>
        <authorList>
            <person name="Ghim S.-Y."/>
            <person name="Hwang Y.-J."/>
            <person name="Son J.-S."/>
            <person name="Shin J.-H."/>
        </authorList>
    </citation>
    <scope>NUCLEOTIDE SEQUENCE [LARGE SCALE GENOMIC DNA]</scope>
    <source>
        <strain evidence="8 9">KUDC0627</strain>
    </source>
</reference>
<dbReference type="PANTHER" id="PTHR21058">
    <property type="entry name" value="6,7-DIMETHYL-8-RIBITYLLUMAZINE SYNTHASE DMRL SYNTHASE LUMAZINE SYNTHASE"/>
    <property type="match status" value="1"/>
</dbReference>
<organism evidence="8 9">
    <name type="scientific">Microlunatus elymi</name>
    <dbReference type="NCBI Taxonomy" id="2596828"/>
    <lineage>
        <taxon>Bacteria</taxon>
        <taxon>Bacillati</taxon>
        <taxon>Actinomycetota</taxon>
        <taxon>Actinomycetes</taxon>
        <taxon>Propionibacteriales</taxon>
        <taxon>Propionibacteriaceae</taxon>
        <taxon>Microlunatus</taxon>
    </lineage>
</organism>
<feature type="binding site" evidence="7">
    <location>
        <position position="114"/>
    </location>
    <ligand>
        <name>5-amino-6-(D-ribitylamino)uracil</name>
        <dbReference type="ChEBI" id="CHEBI:15934"/>
    </ligand>
</feature>